<dbReference type="Proteomes" id="UP000479293">
    <property type="component" value="Unassembled WGS sequence"/>
</dbReference>
<evidence type="ECO:0000313" key="2">
    <source>
        <dbReference type="Proteomes" id="UP000479293"/>
    </source>
</evidence>
<sequence>MENLNWQEGVEAGKAAYSRIMGRGRKWQARRIPIYIRENLLVPYYITYEGEFLLLHVVKYPEQESEKVSYEVAVRLKINETAALLSLQQSSGQNE</sequence>
<protein>
    <submittedName>
        <fullName evidence="1">Uncharacterized protein</fullName>
    </submittedName>
</protein>
<keyword evidence="2" id="KW-1185">Reference proteome</keyword>
<dbReference type="AlphaFoldDB" id="A0A7C9FQ95"/>
<name>A0A7C9FQ95_9BACT</name>
<comment type="caution">
    <text evidence="1">The sequence shown here is derived from an EMBL/GenBank/DDBJ whole genome shotgun (WGS) entry which is preliminary data.</text>
</comment>
<accession>A0A7C9FQ95</accession>
<dbReference type="EMBL" id="WHLY01000002">
    <property type="protein sequence ID" value="MPR36551.1"/>
    <property type="molecule type" value="Genomic_DNA"/>
</dbReference>
<gene>
    <name evidence="1" type="ORF">GBK04_25225</name>
</gene>
<evidence type="ECO:0000313" key="1">
    <source>
        <dbReference type="EMBL" id="MPR36551.1"/>
    </source>
</evidence>
<reference evidence="1 2" key="1">
    <citation type="submission" date="2019-10" db="EMBL/GenBank/DDBJ databases">
        <title>Draft Genome Sequence of Cytophagaceae sp. SJW1-29.</title>
        <authorList>
            <person name="Choi A."/>
        </authorList>
    </citation>
    <scope>NUCLEOTIDE SEQUENCE [LARGE SCALE GENOMIC DNA]</scope>
    <source>
        <strain evidence="1 2">SJW1-29</strain>
    </source>
</reference>
<organism evidence="1 2">
    <name type="scientific">Salmonirosea aquatica</name>
    <dbReference type="NCBI Taxonomy" id="2654236"/>
    <lineage>
        <taxon>Bacteria</taxon>
        <taxon>Pseudomonadati</taxon>
        <taxon>Bacteroidota</taxon>
        <taxon>Cytophagia</taxon>
        <taxon>Cytophagales</taxon>
        <taxon>Spirosomataceae</taxon>
        <taxon>Salmonirosea</taxon>
    </lineage>
</organism>
<dbReference type="RefSeq" id="WP_152764557.1">
    <property type="nucleotide sequence ID" value="NZ_WHLY01000002.1"/>
</dbReference>
<proteinExistence type="predicted"/>